<dbReference type="GO" id="GO:0003677">
    <property type="term" value="F:DNA binding"/>
    <property type="evidence" value="ECO:0007669"/>
    <property type="project" value="UniProtKB-UniRule"/>
</dbReference>
<protein>
    <recommendedName>
        <fullName evidence="4">Probable cell division protein WhiA</fullName>
    </recommendedName>
</protein>
<sequence>MFFSSTVKSELCSIPLGQSCCIMAELAAFIHINGTMLFLGNNEVGLYFSTESAPVARRIFKLIKSRYKVQPEILIRKNQRLKKNNVYIVAVLRPSEARALLEDAHVLYKDEMGNTNIYAGIHSALVENECCRRAYLRATFLGGGYISDPEKNYHLEVVTHDLEYAQALSSLIARFGLHAKIVERKGNHVLYFKEGENISHFLNIIGAHQALLELENIRACKDMRNNINRIVNCETANLDKTVNAAIRQIENIEYIRQSIGLHRLSPQLREIAELRLKYRDASLKELGSMLVPPIGKSGVNHRLRKLDEIADALREKKKGEM</sequence>
<gene>
    <name evidence="4" type="primary">whiA</name>
    <name evidence="8" type="ORF">SAMN05444406_11418</name>
</gene>
<dbReference type="NCBIfam" id="TIGR00647">
    <property type="entry name" value="DNA_bind_WhiA"/>
    <property type="match status" value="1"/>
</dbReference>
<dbReference type="RefSeq" id="WP_092282352.1">
    <property type="nucleotide sequence ID" value="NZ_FOXR01000014.1"/>
</dbReference>
<dbReference type="InterPro" id="IPR027434">
    <property type="entry name" value="Homing_endonucl"/>
</dbReference>
<evidence type="ECO:0000259" key="5">
    <source>
        <dbReference type="Pfam" id="PF02650"/>
    </source>
</evidence>
<comment type="function">
    <text evidence="4">Involved in cell division and chromosome segregation.</text>
</comment>
<evidence type="ECO:0000313" key="9">
    <source>
        <dbReference type="Proteomes" id="UP000198577"/>
    </source>
</evidence>
<keyword evidence="2 4" id="KW-0238">DNA-binding</keyword>
<name>A0A1I5W4R6_9FIRM</name>
<feature type="domain" description="Sporulation regulator WhiA C-terminal" evidence="5">
    <location>
        <begin position="227"/>
        <end position="310"/>
    </location>
</feature>
<dbReference type="SUPFAM" id="SSF55608">
    <property type="entry name" value="Homing endonucleases"/>
    <property type="match status" value="1"/>
</dbReference>
<dbReference type="PANTHER" id="PTHR37307:SF1">
    <property type="entry name" value="CELL DIVISION PROTEIN WHIA-RELATED"/>
    <property type="match status" value="1"/>
</dbReference>
<dbReference type="InterPro" id="IPR018478">
    <property type="entry name" value="Sporu_reg_WhiA_N_dom"/>
</dbReference>
<organism evidence="8 9">
    <name type="scientific">Caldicoprobacter faecalis</name>
    <dbReference type="NCBI Taxonomy" id="937334"/>
    <lineage>
        <taxon>Bacteria</taxon>
        <taxon>Bacillati</taxon>
        <taxon>Bacillota</taxon>
        <taxon>Clostridia</taxon>
        <taxon>Caldicoprobacterales</taxon>
        <taxon>Caldicoprobacteraceae</taxon>
        <taxon>Caldicoprobacter</taxon>
    </lineage>
</organism>
<proteinExistence type="inferred from homology"/>
<dbReference type="HAMAP" id="MF_01420">
    <property type="entry name" value="HTH_type_WhiA"/>
    <property type="match status" value="1"/>
</dbReference>
<dbReference type="AlphaFoldDB" id="A0A1I5W4R6"/>
<keyword evidence="1 4" id="KW-0132">Cell division</keyword>
<dbReference type="EMBL" id="FOXR01000014">
    <property type="protein sequence ID" value="SFQ14744.1"/>
    <property type="molecule type" value="Genomic_DNA"/>
</dbReference>
<comment type="similarity">
    <text evidence="4">Belongs to the WhiA family.</text>
</comment>
<dbReference type="OrthoDB" id="401278at2"/>
<dbReference type="GO" id="GO:0043937">
    <property type="term" value="P:regulation of sporulation"/>
    <property type="evidence" value="ECO:0007669"/>
    <property type="project" value="InterPro"/>
</dbReference>
<evidence type="ECO:0000259" key="6">
    <source>
        <dbReference type="Pfam" id="PF10298"/>
    </source>
</evidence>
<dbReference type="Pfam" id="PF02650">
    <property type="entry name" value="HTH_WhiA"/>
    <property type="match status" value="1"/>
</dbReference>
<evidence type="ECO:0000256" key="3">
    <source>
        <dbReference type="ARBA" id="ARBA00023306"/>
    </source>
</evidence>
<evidence type="ECO:0000313" key="8">
    <source>
        <dbReference type="EMBL" id="SFQ14744.1"/>
    </source>
</evidence>
<evidence type="ECO:0000256" key="1">
    <source>
        <dbReference type="ARBA" id="ARBA00022618"/>
    </source>
</evidence>
<feature type="domain" description="Sporulation transcription regulator WhiA N-terminal" evidence="6">
    <location>
        <begin position="19"/>
        <end position="106"/>
    </location>
</feature>
<reference evidence="8 9" key="1">
    <citation type="submission" date="2016-10" db="EMBL/GenBank/DDBJ databases">
        <authorList>
            <person name="de Groot N.N."/>
        </authorList>
    </citation>
    <scope>NUCLEOTIDE SEQUENCE [LARGE SCALE GENOMIC DNA]</scope>
    <source>
        <strain evidence="8 9">DSM 20678</strain>
    </source>
</reference>
<keyword evidence="9" id="KW-1185">Reference proteome</keyword>
<dbReference type="PANTHER" id="PTHR37307">
    <property type="entry name" value="CELL DIVISION PROTEIN WHIA-RELATED"/>
    <property type="match status" value="1"/>
</dbReference>
<evidence type="ECO:0000256" key="2">
    <source>
        <dbReference type="ARBA" id="ARBA00023125"/>
    </source>
</evidence>
<dbReference type="InterPro" id="IPR003802">
    <property type="entry name" value="Sporulation_regulator_WhiA"/>
</dbReference>
<dbReference type="Pfam" id="PF14527">
    <property type="entry name" value="LAGLIDADG_WhiA"/>
    <property type="match status" value="1"/>
</dbReference>
<keyword evidence="3 4" id="KW-0131">Cell cycle</keyword>
<dbReference type="GO" id="GO:0051301">
    <property type="term" value="P:cell division"/>
    <property type="evidence" value="ECO:0007669"/>
    <property type="project" value="UniProtKB-UniRule"/>
</dbReference>
<dbReference type="InterPro" id="IPR039518">
    <property type="entry name" value="WhiA_LAGLIDADG_dom"/>
</dbReference>
<accession>A0A1I5W4R6</accession>
<dbReference type="STRING" id="937334.SAMN05444406_11418"/>
<dbReference type="Pfam" id="PF10298">
    <property type="entry name" value="WhiA_N"/>
    <property type="match status" value="1"/>
</dbReference>
<evidence type="ECO:0000259" key="7">
    <source>
        <dbReference type="Pfam" id="PF14527"/>
    </source>
</evidence>
<dbReference type="Proteomes" id="UP000198577">
    <property type="component" value="Unassembled WGS sequence"/>
</dbReference>
<feature type="domain" description="WhiA LAGLIDADG-like" evidence="7">
    <location>
        <begin position="133"/>
        <end position="224"/>
    </location>
</feature>
<evidence type="ECO:0000256" key="4">
    <source>
        <dbReference type="HAMAP-Rule" id="MF_01420"/>
    </source>
</evidence>
<dbReference type="Gene3D" id="3.10.28.10">
    <property type="entry name" value="Homing endonucleases"/>
    <property type="match status" value="1"/>
</dbReference>
<dbReference type="InterPro" id="IPR023054">
    <property type="entry name" value="Sporulation_regulator_WhiA_C"/>
</dbReference>